<dbReference type="STRING" id="1324352.OK18_00680"/>
<dbReference type="EMBL" id="CP009928">
    <property type="protein sequence ID" value="AKK74726.1"/>
    <property type="molecule type" value="Genomic_DNA"/>
</dbReference>
<proteinExistence type="predicted"/>
<dbReference type="KEGG" id="cgn:OK18_00680"/>
<evidence type="ECO:0000313" key="2">
    <source>
        <dbReference type="Proteomes" id="UP000035213"/>
    </source>
</evidence>
<evidence type="ECO:0008006" key="3">
    <source>
        <dbReference type="Google" id="ProtNLM"/>
    </source>
</evidence>
<accession>A0A0G3M6D2</accession>
<dbReference type="Proteomes" id="UP000035213">
    <property type="component" value="Chromosome"/>
</dbReference>
<evidence type="ECO:0000313" key="1">
    <source>
        <dbReference type="EMBL" id="AKK74726.1"/>
    </source>
</evidence>
<name>A0A0G3M6D2_CHRGL</name>
<dbReference type="InterPro" id="IPR018534">
    <property type="entry name" value="Tet_reg_excision_RteC"/>
</dbReference>
<protein>
    <recommendedName>
        <fullName evidence="3">RteC protein</fullName>
    </recommendedName>
</protein>
<dbReference type="Pfam" id="PF09357">
    <property type="entry name" value="RteC"/>
    <property type="match status" value="1"/>
</dbReference>
<dbReference type="OrthoDB" id="790983at2"/>
<sequence>MKQLYKNILGFIEKEEKNLSAKRKIELEDAYHMVVFLRHLLTDLKSEVLSTGFENKQEEITFFKSIKPEVLGKLIYYNKIVRIESFRPCSSEMLSRYYTDQIKCLKKEYKKHIGNTDFYRYHRSGRTDKDDLFFRRGNINFFDGVNSFIFEADPAFSTFYDYKTARIIAFDLIHSYLLCCLEPERSNPIFDEKVASKKVFSWTHSKNALIELIYALHVSGSLSHGRGSIKKTGRVFEELFEISLGDIHHAFHQMKFRAGEKASFLLYLKDSLEKYMERDL</sequence>
<dbReference type="RefSeq" id="WP_053329256.1">
    <property type="nucleotide sequence ID" value="NZ_CP009928.1"/>
</dbReference>
<dbReference type="PATRIC" id="fig|1324352.5.peg.146"/>
<dbReference type="AlphaFoldDB" id="A0A0G3M6D2"/>
<organism evidence="1 2">
    <name type="scientific">Chryseobacterium gallinarum</name>
    <dbReference type="NCBI Taxonomy" id="1324352"/>
    <lineage>
        <taxon>Bacteria</taxon>
        <taxon>Pseudomonadati</taxon>
        <taxon>Bacteroidota</taxon>
        <taxon>Flavobacteriia</taxon>
        <taxon>Flavobacteriales</taxon>
        <taxon>Weeksellaceae</taxon>
        <taxon>Chryseobacterium group</taxon>
        <taxon>Chryseobacterium</taxon>
    </lineage>
</organism>
<gene>
    <name evidence="1" type="ORF">OK18_00680</name>
</gene>
<reference evidence="1 2" key="1">
    <citation type="submission" date="2014-11" db="EMBL/GenBank/DDBJ databases">
        <authorList>
            <person name="Park G.-S."/>
            <person name="Hong S.-J."/>
            <person name="Jung B.K."/>
            <person name="Khan A.R."/>
            <person name="Kwak Y."/>
            <person name="Shin J.-H."/>
        </authorList>
    </citation>
    <scope>NUCLEOTIDE SEQUENCE [LARGE SCALE GENOMIC DNA]</scope>
    <source>
        <strain evidence="1 2">DSM 27622</strain>
    </source>
</reference>